<organism evidence="1 2">
    <name type="scientific">Flaviramulus multivorans</name>
    <dbReference type="NCBI Taxonomy" id="1304750"/>
    <lineage>
        <taxon>Bacteria</taxon>
        <taxon>Pseudomonadati</taxon>
        <taxon>Bacteroidota</taxon>
        <taxon>Flavobacteriia</taxon>
        <taxon>Flavobacteriales</taxon>
        <taxon>Flavobacteriaceae</taxon>
        <taxon>Flaviramulus</taxon>
    </lineage>
</organism>
<dbReference type="RefSeq" id="WP_237230590.1">
    <property type="nucleotide sequence ID" value="NZ_JAKKDV010000001.1"/>
</dbReference>
<dbReference type="Proteomes" id="UP001200022">
    <property type="component" value="Unassembled WGS sequence"/>
</dbReference>
<sequence length="188" mass="21520">MKVLVLVNFLCCYSQVVNKGVLYISDSTQVYFENEYTNASSGVFNNKGTLYFSNNYINDSTIKSTIGTVYFKCSINPLVNFSGINDALRLFSLPTPQNNRITYLGQKKRVFQIDAKILPMDGLDDNRQRIVFINKNSSELIKTNSLENRVFSKVELATNDYFEIWEQRLTNDSTPSIQEFTLNINLSD</sequence>
<protein>
    <submittedName>
        <fullName evidence="1">Uncharacterized protein</fullName>
    </submittedName>
</protein>
<reference evidence="1 2" key="1">
    <citation type="submission" date="2022-01" db="EMBL/GenBank/DDBJ databases">
        <title>Draft genome sequence of Sabulilitoribacter multivorans KCTC 32326.</title>
        <authorList>
            <person name="Oh J.-S."/>
        </authorList>
    </citation>
    <scope>NUCLEOTIDE SEQUENCE [LARGE SCALE GENOMIC DNA]</scope>
    <source>
        <strain evidence="1 2">M-M16</strain>
    </source>
</reference>
<comment type="caution">
    <text evidence="1">The sequence shown here is derived from an EMBL/GenBank/DDBJ whole genome shotgun (WGS) entry which is preliminary data.</text>
</comment>
<keyword evidence="2" id="KW-1185">Reference proteome</keyword>
<evidence type="ECO:0000313" key="1">
    <source>
        <dbReference type="EMBL" id="MCF7559927.1"/>
    </source>
</evidence>
<gene>
    <name evidence="1" type="ORF">L3X39_04695</name>
</gene>
<evidence type="ECO:0000313" key="2">
    <source>
        <dbReference type="Proteomes" id="UP001200022"/>
    </source>
</evidence>
<name>A0ABS9IID3_9FLAO</name>
<accession>A0ABS9IID3</accession>
<dbReference type="EMBL" id="JAKKDV010000001">
    <property type="protein sequence ID" value="MCF7559927.1"/>
    <property type="molecule type" value="Genomic_DNA"/>
</dbReference>
<proteinExistence type="predicted"/>